<evidence type="ECO:0000259" key="1">
    <source>
        <dbReference type="Pfam" id="PF13349"/>
    </source>
</evidence>
<feature type="domain" description="DUF4097" evidence="1">
    <location>
        <begin position="138"/>
        <end position="279"/>
    </location>
</feature>
<comment type="caution">
    <text evidence="2">The sequence shown here is derived from an EMBL/GenBank/DDBJ whole genome shotgun (WGS) entry which is preliminary data.</text>
</comment>
<name>A0ABD5VAH4_9EURY</name>
<gene>
    <name evidence="2" type="ORF">ACFQGB_04120</name>
</gene>
<dbReference type="InterPro" id="IPR025164">
    <property type="entry name" value="Toastrack_DUF4097"/>
</dbReference>
<dbReference type="PANTHER" id="PTHR34094:SF1">
    <property type="entry name" value="PROTEIN FAM185A"/>
    <property type="match status" value="1"/>
</dbReference>
<dbReference type="RefSeq" id="WP_336349039.1">
    <property type="nucleotide sequence ID" value="NZ_JAZAQL010000001.1"/>
</dbReference>
<dbReference type="EMBL" id="JBHSXN010000001">
    <property type="protein sequence ID" value="MFC6952041.1"/>
    <property type="molecule type" value="Genomic_DNA"/>
</dbReference>
<protein>
    <submittedName>
        <fullName evidence="2">DUF4097 domain-containing protein</fullName>
    </submittedName>
</protein>
<dbReference type="Proteomes" id="UP001596395">
    <property type="component" value="Unassembled WGS sequence"/>
</dbReference>
<sequence length="282" mass="29048">MTPRTSHTSSSIDRRHFLAGTAAVAATALAGCISTSGGISNGSKSALYVVPEDRLLRVIAENGDVRVLADDSLDRVKVRSTVASNGLGNPLESAPVETAVENDRYVVHARAERDGFLGGRVRHDVEVRVPAGVRVDRVETANGRVHVSGVAGDVHASSRNGDVAASSVDGVVTLESSNGDVTATATRGVASATTGNGDVTVELAALDRDADISSGNGDVTVRVGPALAARVDLSTGNGRVSVVDVTVDADVDERRHVRGRIGDGGHRIDANTGNGDVRLEAY</sequence>
<keyword evidence="3" id="KW-1185">Reference proteome</keyword>
<organism evidence="2 3">
    <name type="scientific">Halorubellus litoreus</name>
    <dbReference type="NCBI Taxonomy" id="755308"/>
    <lineage>
        <taxon>Archaea</taxon>
        <taxon>Methanobacteriati</taxon>
        <taxon>Methanobacteriota</taxon>
        <taxon>Stenosarchaea group</taxon>
        <taxon>Halobacteria</taxon>
        <taxon>Halobacteriales</taxon>
        <taxon>Halorubellaceae</taxon>
        <taxon>Halorubellus</taxon>
    </lineage>
</organism>
<dbReference type="InterPro" id="IPR006311">
    <property type="entry name" value="TAT_signal"/>
</dbReference>
<reference evidence="2 3" key="1">
    <citation type="journal article" date="2019" name="Int. J. Syst. Evol. Microbiol.">
        <title>The Global Catalogue of Microorganisms (GCM) 10K type strain sequencing project: providing services to taxonomists for standard genome sequencing and annotation.</title>
        <authorList>
            <consortium name="The Broad Institute Genomics Platform"/>
            <consortium name="The Broad Institute Genome Sequencing Center for Infectious Disease"/>
            <person name="Wu L."/>
            <person name="Ma J."/>
        </authorList>
    </citation>
    <scope>NUCLEOTIDE SEQUENCE [LARGE SCALE GENOMIC DNA]</scope>
    <source>
        <strain evidence="2 3">GX26</strain>
    </source>
</reference>
<dbReference type="PANTHER" id="PTHR34094">
    <property type="match status" value="1"/>
</dbReference>
<dbReference type="PROSITE" id="PS51318">
    <property type="entry name" value="TAT"/>
    <property type="match status" value="1"/>
</dbReference>
<evidence type="ECO:0000313" key="2">
    <source>
        <dbReference type="EMBL" id="MFC6952041.1"/>
    </source>
</evidence>
<dbReference type="AlphaFoldDB" id="A0ABD5VAH4"/>
<proteinExistence type="predicted"/>
<dbReference type="Pfam" id="PF13349">
    <property type="entry name" value="DUF4097"/>
    <property type="match status" value="1"/>
</dbReference>
<dbReference type="PROSITE" id="PS51257">
    <property type="entry name" value="PROKAR_LIPOPROTEIN"/>
    <property type="match status" value="1"/>
</dbReference>
<evidence type="ECO:0000313" key="3">
    <source>
        <dbReference type="Proteomes" id="UP001596395"/>
    </source>
</evidence>
<accession>A0ABD5VAH4</accession>